<feature type="domain" description="Fibronectin type-III" evidence="5">
    <location>
        <begin position="364"/>
        <end position="449"/>
    </location>
</feature>
<accession>A0A9X1HL73</accession>
<dbReference type="InterPro" id="IPR036116">
    <property type="entry name" value="FN3_sf"/>
</dbReference>
<dbReference type="InterPro" id="IPR045175">
    <property type="entry name" value="M28_fam"/>
</dbReference>
<keyword evidence="3" id="KW-0378">Hydrolase</keyword>
<dbReference type="InterPro" id="IPR003961">
    <property type="entry name" value="FN3_dom"/>
</dbReference>
<proteinExistence type="predicted"/>
<dbReference type="Proteomes" id="UP001139409">
    <property type="component" value="Unassembled WGS sequence"/>
</dbReference>
<dbReference type="GO" id="GO:0006508">
    <property type="term" value="P:proteolysis"/>
    <property type="evidence" value="ECO:0007669"/>
    <property type="project" value="InterPro"/>
</dbReference>
<keyword evidence="3" id="KW-0645">Protease</keyword>
<evidence type="ECO:0000256" key="1">
    <source>
        <dbReference type="ARBA" id="ARBA00004613"/>
    </source>
</evidence>
<dbReference type="AlphaFoldDB" id="A0A9X1HL73"/>
<evidence type="ECO:0000256" key="2">
    <source>
        <dbReference type="ARBA" id="ARBA00022525"/>
    </source>
</evidence>
<comment type="subcellular location">
    <subcellularLocation>
        <location evidence="1">Secreted</location>
    </subcellularLocation>
</comment>
<dbReference type="GO" id="GO:0005576">
    <property type="term" value="C:extracellular region"/>
    <property type="evidence" value="ECO:0007669"/>
    <property type="project" value="UniProtKB-SubCell"/>
</dbReference>
<dbReference type="Gene3D" id="2.60.40.10">
    <property type="entry name" value="Immunoglobulins"/>
    <property type="match status" value="1"/>
</dbReference>
<evidence type="ECO:0000259" key="5">
    <source>
        <dbReference type="PROSITE" id="PS50853"/>
    </source>
</evidence>
<protein>
    <submittedName>
        <fullName evidence="6">M28 family metallopeptidase</fullName>
    </submittedName>
</protein>
<dbReference type="Pfam" id="PF04389">
    <property type="entry name" value="Peptidase_M28"/>
    <property type="match status" value="1"/>
</dbReference>
<dbReference type="EMBL" id="JAIXNE010000001">
    <property type="protein sequence ID" value="MCA6073346.1"/>
    <property type="molecule type" value="Genomic_DNA"/>
</dbReference>
<dbReference type="PROSITE" id="PS50853">
    <property type="entry name" value="FN3"/>
    <property type="match status" value="1"/>
</dbReference>
<keyword evidence="3" id="KW-0482">Metalloprotease</keyword>
<keyword evidence="7" id="KW-1185">Reference proteome</keyword>
<dbReference type="InterPro" id="IPR007484">
    <property type="entry name" value="Peptidase_M28"/>
</dbReference>
<dbReference type="SUPFAM" id="SSF49265">
    <property type="entry name" value="Fibronectin type III"/>
    <property type="match status" value="1"/>
</dbReference>
<keyword evidence="2" id="KW-0964">Secreted</keyword>
<feature type="signal peptide" evidence="4">
    <location>
        <begin position="1"/>
        <end position="18"/>
    </location>
</feature>
<dbReference type="RefSeq" id="WP_225696465.1">
    <property type="nucleotide sequence ID" value="NZ_JAIXNE010000001.1"/>
</dbReference>
<keyword evidence="4" id="KW-0732">Signal</keyword>
<reference evidence="6" key="1">
    <citation type="submission" date="2021-09" db="EMBL/GenBank/DDBJ databases">
        <title>Fulvivirga sp. isolated from coastal sediment.</title>
        <authorList>
            <person name="Yu H."/>
        </authorList>
    </citation>
    <scope>NUCLEOTIDE SEQUENCE</scope>
    <source>
        <strain evidence="6">1062</strain>
    </source>
</reference>
<dbReference type="CDD" id="cd00063">
    <property type="entry name" value="FN3"/>
    <property type="match status" value="1"/>
</dbReference>
<dbReference type="GO" id="GO:0008235">
    <property type="term" value="F:metalloexopeptidase activity"/>
    <property type="evidence" value="ECO:0007669"/>
    <property type="project" value="InterPro"/>
</dbReference>
<sequence>MRYILILFCLLSASMSFSQEKVTVEKTQILERMLSEINSDSIRSYVETLVSFGTRHSLSETESNIRGIGAARRWVLSKFQEFSAASGSRLNSELDSFTVPAGRRIPYEVEMKNVMATLPGSDPGDDRVLIISGHLDSRVSDVMDSTSNAPGANDDASGVALVLELARIMSKQTFPATIIFVAVAGEEQGLLGATHLADQLKKDSINVIAMFNNDMVGNSVSSETDIRDARRMRLFSETIPAYETDQMSRMRSYTGAENDSKSRQLARFIKIVGETYQPDFEVTLNYRVDRYLRGGDHIPFTRNGFTAVRFCEMNENYLHQHQDVRVENEIQYGDLPEYVNYNYVASIARVNLSALATLASAPYEPENVGIRLELGNISTLQWDAPDKGSKPAGYRILIRETYESNWTTSLYTEETSIEIPYSKDNYFFAVQAVNAEGYTSLPVIPVPRR</sequence>
<evidence type="ECO:0000313" key="6">
    <source>
        <dbReference type="EMBL" id="MCA6073346.1"/>
    </source>
</evidence>
<dbReference type="PANTHER" id="PTHR12147">
    <property type="entry name" value="METALLOPEPTIDASE M28 FAMILY MEMBER"/>
    <property type="match status" value="1"/>
</dbReference>
<evidence type="ECO:0000256" key="3">
    <source>
        <dbReference type="ARBA" id="ARBA00023049"/>
    </source>
</evidence>
<gene>
    <name evidence="6" type="ORF">LDX50_00610</name>
</gene>
<dbReference type="InterPro" id="IPR013783">
    <property type="entry name" value="Ig-like_fold"/>
</dbReference>
<organism evidence="6 7">
    <name type="scientific">Fulvivirga sedimenti</name>
    <dbReference type="NCBI Taxonomy" id="2879465"/>
    <lineage>
        <taxon>Bacteria</taxon>
        <taxon>Pseudomonadati</taxon>
        <taxon>Bacteroidota</taxon>
        <taxon>Cytophagia</taxon>
        <taxon>Cytophagales</taxon>
        <taxon>Fulvivirgaceae</taxon>
        <taxon>Fulvivirga</taxon>
    </lineage>
</organism>
<evidence type="ECO:0000256" key="4">
    <source>
        <dbReference type="SAM" id="SignalP"/>
    </source>
</evidence>
<dbReference type="Gene3D" id="3.40.630.10">
    <property type="entry name" value="Zn peptidases"/>
    <property type="match status" value="1"/>
</dbReference>
<dbReference type="PANTHER" id="PTHR12147:SF26">
    <property type="entry name" value="PEPTIDASE M28 DOMAIN-CONTAINING PROTEIN"/>
    <property type="match status" value="1"/>
</dbReference>
<comment type="caution">
    <text evidence="6">The sequence shown here is derived from an EMBL/GenBank/DDBJ whole genome shotgun (WGS) entry which is preliminary data.</text>
</comment>
<feature type="chain" id="PRO_5040805772" evidence="4">
    <location>
        <begin position="19"/>
        <end position="449"/>
    </location>
</feature>
<dbReference type="SUPFAM" id="SSF53187">
    <property type="entry name" value="Zn-dependent exopeptidases"/>
    <property type="match status" value="1"/>
</dbReference>
<name>A0A9X1HL73_9BACT</name>
<evidence type="ECO:0000313" key="7">
    <source>
        <dbReference type="Proteomes" id="UP001139409"/>
    </source>
</evidence>